<protein>
    <submittedName>
        <fullName evidence="5">TetR family transcriptional regulator</fullName>
    </submittedName>
</protein>
<accession>A0A220U207</accession>
<dbReference type="AlphaFoldDB" id="A0A220U207"/>
<dbReference type="InterPro" id="IPR050624">
    <property type="entry name" value="HTH-type_Tx_Regulator"/>
</dbReference>
<name>A0A220U207_9BACI</name>
<keyword evidence="1" id="KW-0678">Repressor</keyword>
<feature type="DNA-binding region" description="H-T-H motif" evidence="3">
    <location>
        <begin position="25"/>
        <end position="44"/>
    </location>
</feature>
<evidence type="ECO:0000256" key="1">
    <source>
        <dbReference type="ARBA" id="ARBA00022491"/>
    </source>
</evidence>
<dbReference type="InterPro" id="IPR001647">
    <property type="entry name" value="HTH_TetR"/>
</dbReference>
<evidence type="ECO:0000313" key="6">
    <source>
        <dbReference type="Proteomes" id="UP000198312"/>
    </source>
</evidence>
<dbReference type="SUPFAM" id="SSF46689">
    <property type="entry name" value="Homeodomain-like"/>
    <property type="match status" value="1"/>
</dbReference>
<dbReference type="Pfam" id="PF00440">
    <property type="entry name" value="TetR_N"/>
    <property type="match status" value="1"/>
</dbReference>
<evidence type="ECO:0000259" key="4">
    <source>
        <dbReference type="PROSITE" id="PS50977"/>
    </source>
</evidence>
<keyword evidence="6" id="KW-1185">Reference proteome</keyword>
<dbReference type="GO" id="GO:0003677">
    <property type="term" value="F:DNA binding"/>
    <property type="evidence" value="ECO:0007669"/>
    <property type="project" value="UniProtKB-UniRule"/>
</dbReference>
<evidence type="ECO:0000256" key="3">
    <source>
        <dbReference type="PROSITE-ProRule" id="PRU00335"/>
    </source>
</evidence>
<gene>
    <name evidence="5" type="ORF">CFK37_08110</name>
</gene>
<evidence type="ECO:0000313" key="5">
    <source>
        <dbReference type="EMBL" id="ASK62130.1"/>
    </source>
</evidence>
<proteinExistence type="predicted"/>
<dbReference type="OrthoDB" id="277085at2"/>
<dbReference type="KEGG" id="vil:CFK37_08110"/>
<dbReference type="Gene3D" id="1.10.357.10">
    <property type="entry name" value="Tetracycline Repressor, domain 2"/>
    <property type="match status" value="1"/>
</dbReference>
<sequence length="202" mass="23271">MTPKQEKIMEAAIRLIADKGYHNTSTSEIAKEAGVAEGTIFRHYKTKKDLLVAIVGPVMMKLSAPVLADKFVNQVFEQNHGHLEEFLYYFIKNRFEFAEANVDLIKILVQELAFHPDIQETFKQIFHEKVYPAINKSLDYYKNKGELQNLPNETLIRMVVPTIIGFLVTRFIVQPNKEWDDEVEIRQTVKYILHGIGTTGES</sequence>
<keyword evidence="2 3" id="KW-0238">DNA-binding</keyword>
<evidence type="ECO:0000256" key="2">
    <source>
        <dbReference type="ARBA" id="ARBA00023125"/>
    </source>
</evidence>
<dbReference type="PANTHER" id="PTHR43479:SF11">
    <property type="entry name" value="ACREF_ENVCD OPERON REPRESSOR-RELATED"/>
    <property type="match status" value="1"/>
</dbReference>
<dbReference type="PRINTS" id="PR00455">
    <property type="entry name" value="HTHTETR"/>
</dbReference>
<feature type="domain" description="HTH tetR-type" evidence="4">
    <location>
        <begin position="2"/>
        <end position="62"/>
    </location>
</feature>
<dbReference type="PANTHER" id="PTHR43479">
    <property type="entry name" value="ACREF/ENVCD OPERON REPRESSOR-RELATED"/>
    <property type="match status" value="1"/>
</dbReference>
<reference evidence="5 6" key="1">
    <citation type="submission" date="2017-07" db="EMBL/GenBank/DDBJ databases">
        <title>Virgibacillus sp. LM2416.</title>
        <authorList>
            <person name="Tak E.J."/>
            <person name="Bae J.-W."/>
        </authorList>
    </citation>
    <scope>NUCLEOTIDE SEQUENCE [LARGE SCALE GENOMIC DNA]</scope>
    <source>
        <strain evidence="5 6">LM2416</strain>
    </source>
</reference>
<dbReference type="PROSITE" id="PS50977">
    <property type="entry name" value="HTH_TETR_2"/>
    <property type="match status" value="1"/>
</dbReference>
<dbReference type="InterPro" id="IPR036271">
    <property type="entry name" value="Tet_transcr_reg_TetR-rel_C_sf"/>
</dbReference>
<dbReference type="EMBL" id="CP022315">
    <property type="protein sequence ID" value="ASK62130.1"/>
    <property type="molecule type" value="Genomic_DNA"/>
</dbReference>
<organism evidence="5 6">
    <name type="scientific">Virgibacillus phasianinus</name>
    <dbReference type="NCBI Taxonomy" id="2017483"/>
    <lineage>
        <taxon>Bacteria</taxon>
        <taxon>Bacillati</taxon>
        <taxon>Bacillota</taxon>
        <taxon>Bacilli</taxon>
        <taxon>Bacillales</taxon>
        <taxon>Bacillaceae</taxon>
        <taxon>Virgibacillus</taxon>
    </lineage>
</organism>
<dbReference type="RefSeq" id="WP_089061390.1">
    <property type="nucleotide sequence ID" value="NZ_CP022315.1"/>
</dbReference>
<dbReference type="SUPFAM" id="SSF48498">
    <property type="entry name" value="Tetracyclin repressor-like, C-terminal domain"/>
    <property type="match status" value="1"/>
</dbReference>
<dbReference type="InterPro" id="IPR009057">
    <property type="entry name" value="Homeodomain-like_sf"/>
</dbReference>
<dbReference type="Proteomes" id="UP000198312">
    <property type="component" value="Chromosome"/>
</dbReference>